<protein>
    <recommendedName>
        <fullName evidence="3">Phage tail sheath protein</fullName>
    </recommendedName>
</protein>
<reference evidence="1" key="2">
    <citation type="journal article" date="2020" name="Microorganisms">
        <title>Osmotic Adaptation and Compatible Solute Biosynthesis of Phototrophic Bacteria as Revealed from Genome Analyses.</title>
        <authorList>
            <person name="Imhoff J.F."/>
            <person name="Rahn T."/>
            <person name="Kunzel S."/>
            <person name="Keller A."/>
            <person name="Neulinger S.C."/>
        </authorList>
    </citation>
    <scope>NUCLEOTIDE SEQUENCE</scope>
    <source>
        <strain evidence="1">LMG 28126</strain>
    </source>
</reference>
<dbReference type="EMBL" id="NHSD01000106">
    <property type="protein sequence ID" value="MBK5926164.1"/>
    <property type="molecule type" value="Genomic_DNA"/>
</dbReference>
<organism evidence="1 2">
    <name type="scientific">Rhodobaculum claviforme</name>
    <dbReference type="NCBI Taxonomy" id="1549854"/>
    <lineage>
        <taxon>Bacteria</taxon>
        <taxon>Pseudomonadati</taxon>
        <taxon>Pseudomonadota</taxon>
        <taxon>Alphaproteobacteria</taxon>
        <taxon>Rhodobacterales</taxon>
        <taxon>Paracoccaceae</taxon>
        <taxon>Rhodobaculum</taxon>
    </lineage>
</organism>
<sequence>MLTIPGVQITVVKELVPRGIGAAGVLGIVGPCETANDRDRLREVGSLQEFSDLYGPGSTASMPEVPLAFANGLRALVVASVPSTAGARAAAPVPVTMVASGGDTQSGTVQVRARAAGVWGNALRVVFITKGSGAGRSVDVLVYANSAEARSGRVAEAFRNLSGQAEDPRFFMRTVNEDSSLISMDATVPSFAAGGWVMPSNTNAQAAATALAGGAEPTLGAFREALARLESAPQVDMVIASNRISDTTTATELHSAVIAHCEAMSRQARNRIGLGEIPPHGTSRPDMTAATRMAAALTSDRFVLAAPSGHVGAVAGLLSALPYFHSPTFKTLRGIAEPNFAFSDGDLRALLTAGLLPVGSVPRKGVAVVKGIATSQFQINVQRTADRAVRKVQNIAIDYIGLLNTQAQRSALRQRLVEAFTAMEREGALVPSADGLSPAFEVDVTATNADAAAGIVRIGIAIRPVRAIDFIYATINVRAF</sequence>
<proteinExistence type="predicted"/>
<dbReference type="AlphaFoldDB" id="A0A934TGU6"/>
<evidence type="ECO:0008006" key="3">
    <source>
        <dbReference type="Google" id="ProtNLM"/>
    </source>
</evidence>
<evidence type="ECO:0000313" key="1">
    <source>
        <dbReference type="EMBL" id="MBK5926164.1"/>
    </source>
</evidence>
<dbReference type="Proteomes" id="UP000706333">
    <property type="component" value="Unassembled WGS sequence"/>
</dbReference>
<dbReference type="RefSeq" id="WP_201155720.1">
    <property type="nucleotide sequence ID" value="NZ_NHSD01000106.1"/>
</dbReference>
<accession>A0A934TGU6</accession>
<gene>
    <name evidence="1" type="ORF">CCR87_02155</name>
</gene>
<keyword evidence="2" id="KW-1185">Reference proteome</keyword>
<evidence type="ECO:0000313" key="2">
    <source>
        <dbReference type="Proteomes" id="UP000706333"/>
    </source>
</evidence>
<name>A0A934TGU6_9RHOB</name>
<reference evidence="1" key="1">
    <citation type="submission" date="2017-05" db="EMBL/GenBank/DDBJ databases">
        <authorList>
            <person name="Imhoff J.F."/>
            <person name="Rahn T."/>
            <person name="Kuenzel S."/>
            <person name="Neulinger S.C."/>
        </authorList>
    </citation>
    <scope>NUCLEOTIDE SEQUENCE</scope>
    <source>
        <strain evidence="1">LMG 28126</strain>
    </source>
</reference>
<comment type="caution">
    <text evidence="1">The sequence shown here is derived from an EMBL/GenBank/DDBJ whole genome shotgun (WGS) entry which is preliminary data.</text>
</comment>